<accession>A0A455U476</accession>
<evidence type="ECO:0000256" key="1">
    <source>
        <dbReference type="SAM" id="Phobius"/>
    </source>
</evidence>
<gene>
    <name evidence="2" type="ORF">HSBAA_21620</name>
</gene>
<reference evidence="2 3" key="1">
    <citation type="journal article" date="2019" name="Microbiol. Resour. Announc.">
        <title>Complete Genome Sequence of Halomonas sulfidaeris Strain Esulfide1 Isolated from a Metal Sulfide Rock at a Depth of 2,200 Meters, Obtained Using Nanopore Sequencing.</title>
        <authorList>
            <person name="Saito M."/>
            <person name="Nishigata A."/>
            <person name="Galipon J."/>
            <person name="Arakawa K."/>
        </authorList>
    </citation>
    <scope>NUCLEOTIDE SEQUENCE [LARGE SCALE GENOMIC DNA]</scope>
    <source>
        <strain evidence="2 3">ATCC BAA-803</strain>
    </source>
</reference>
<sequence length="57" mass="6574">MTWRVFTYERDGIVITTADRMDERNMLLNDVVRLAVVPFIVALVGSMIALWLEFGEV</sequence>
<name>A0A455U476_9GAMM</name>
<dbReference type="AlphaFoldDB" id="A0A455U476"/>
<proteinExistence type="predicted"/>
<keyword evidence="1" id="KW-0812">Transmembrane</keyword>
<evidence type="ECO:0000313" key="2">
    <source>
        <dbReference type="EMBL" id="BBI60856.1"/>
    </source>
</evidence>
<feature type="transmembrane region" description="Helical" evidence="1">
    <location>
        <begin position="31"/>
        <end position="52"/>
    </location>
</feature>
<evidence type="ECO:0000313" key="3">
    <source>
        <dbReference type="Proteomes" id="UP000320231"/>
    </source>
</evidence>
<keyword evidence="1" id="KW-1133">Transmembrane helix</keyword>
<keyword evidence="1" id="KW-0472">Membrane</keyword>
<dbReference type="Proteomes" id="UP000320231">
    <property type="component" value="Chromosome"/>
</dbReference>
<dbReference type="EMBL" id="AP019514">
    <property type="protein sequence ID" value="BBI60856.1"/>
    <property type="molecule type" value="Genomic_DNA"/>
</dbReference>
<organism evidence="2 3">
    <name type="scientific">Vreelandella sulfidaeris</name>
    <dbReference type="NCBI Taxonomy" id="115553"/>
    <lineage>
        <taxon>Bacteria</taxon>
        <taxon>Pseudomonadati</taxon>
        <taxon>Pseudomonadota</taxon>
        <taxon>Gammaproteobacteria</taxon>
        <taxon>Oceanospirillales</taxon>
        <taxon>Halomonadaceae</taxon>
        <taxon>Vreelandella</taxon>
    </lineage>
</organism>
<protein>
    <submittedName>
        <fullName evidence="2">Uncharacterized protein</fullName>
    </submittedName>
</protein>
<dbReference type="KEGG" id="hsr:HSBAA_21620"/>